<comment type="caution">
    <text evidence="11">The sequence shown here is derived from an EMBL/GenBank/DDBJ whole genome shotgun (WGS) entry which is preliminary data.</text>
</comment>
<dbReference type="GO" id="GO:0005254">
    <property type="term" value="F:chloride channel activity"/>
    <property type="evidence" value="ECO:0007669"/>
    <property type="project" value="UniProtKB-KW"/>
</dbReference>
<reference evidence="12" key="1">
    <citation type="submission" date="2017-09" db="EMBL/GenBank/DDBJ databases">
        <title>FDA dAtabase for Regulatory Grade micrObial Sequences (FDA-ARGOS): Supporting development and validation of Infectious Disease Dx tests.</title>
        <authorList>
            <person name="Goldberg B."/>
            <person name="Campos J."/>
            <person name="Tallon L."/>
            <person name="Sadzewicz L."/>
            <person name="Ott S."/>
            <person name="Zhao X."/>
            <person name="Nagaraj S."/>
            <person name="Vavikolanu K."/>
            <person name="Aluvathingal J."/>
            <person name="Nadendla S."/>
            <person name="Geyer C."/>
            <person name="Sichtig H."/>
        </authorList>
    </citation>
    <scope>NUCLEOTIDE SEQUENCE [LARGE SCALE GENOMIC DNA]</scope>
    <source>
        <strain evidence="12">FDAARGOS_370</strain>
    </source>
</reference>
<feature type="transmembrane region" description="Helical" evidence="10">
    <location>
        <begin position="12"/>
        <end position="32"/>
    </location>
</feature>
<evidence type="ECO:0000256" key="6">
    <source>
        <dbReference type="ARBA" id="ARBA00023136"/>
    </source>
</evidence>
<organism evidence="11 12">
    <name type="scientific">Edwardsiella tarda</name>
    <dbReference type="NCBI Taxonomy" id="636"/>
    <lineage>
        <taxon>Bacteria</taxon>
        <taxon>Pseudomonadati</taxon>
        <taxon>Pseudomonadota</taxon>
        <taxon>Gammaproteobacteria</taxon>
        <taxon>Enterobacterales</taxon>
        <taxon>Hafniaceae</taxon>
        <taxon>Edwardsiella</taxon>
    </lineage>
</organism>
<evidence type="ECO:0000256" key="3">
    <source>
        <dbReference type="ARBA" id="ARBA00022692"/>
    </source>
</evidence>
<dbReference type="STRING" id="636.AAW15_03710"/>
<evidence type="ECO:0000313" key="12">
    <source>
        <dbReference type="Proteomes" id="UP000219788"/>
    </source>
</evidence>
<feature type="transmembrane region" description="Helical" evidence="10">
    <location>
        <begin position="353"/>
        <end position="380"/>
    </location>
</feature>
<keyword evidence="9" id="KW-0407">Ion channel</keyword>
<evidence type="ECO:0000256" key="5">
    <source>
        <dbReference type="ARBA" id="ARBA00023065"/>
    </source>
</evidence>
<sequence>MAVASREAVAMLAIGVVAGLAGWLVALLLHSVQHLAYGYSLHAVISEESFLQGVSAATPGRRFVALMTAGVVAGVGWYALYRYGRPLVGVRAALQRPAQRMPGWESVLHAILQVVTVGMGSPLGRESAPREMGALGAARLASWLGIGAGQTRTLIACGAGAGLAAVYNVPLAGALFTLEVLLRTWRARAVLPALACSAIATEVARFGLGDEYQYHFPAYPVTASLLLWSLLFGPLLGYAGVVFARLGRLAESHSARDGRLVRDNLLAFLLLALLTLWLPALPGNGKGATWLSFNSDVGIALAALLLVAKVAVQYAALRAGARGGLMTPALANGALLACILGSLWLHWFPGTALGAFAVVGAAAFLSASMRMPLTALVLVFELTHIAQDFLLPLSLAVSGATMVRLCLER</sequence>
<evidence type="ECO:0000256" key="7">
    <source>
        <dbReference type="ARBA" id="ARBA00023173"/>
    </source>
</evidence>
<keyword evidence="6 10" id="KW-0472">Membrane</keyword>
<keyword evidence="7" id="KW-0869">Chloride channel</keyword>
<keyword evidence="4 10" id="KW-1133">Transmembrane helix</keyword>
<evidence type="ECO:0000256" key="1">
    <source>
        <dbReference type="ARBA" id="ARBA00004141"/>
    </source>
</evidence>
<dbReference type="PRINTS" id="PR00762">
    <property type="entry name" value="CLCHANNEL"/>
</dbReference>
<evidence type="ECO:0000256" key="2">
    <source>
        <dbReference type="ARBA" id="ARBA00022448"/>
    </source>
</evidence>
<gene>
    <name evidence="11" type="ORF">CRM76_08020</name>
</gene>
<evidence type="ECO:0000313" key="11">
    <source>
        <dbReference type="EMBL" id="PEH73985.1"/>
    </source>
</evidence>
<evidence type="ECO:0000256" key="4">
    <source>
        <dbReference type="ARBA" id="ARBA00022989"/>
    </source>
</evidence>
<dbReference type="AlphaFoldDB" id="A0A2A7U6J6"/>
<accession>A0A2A7U6J6</accession>
<dbReference type="PANTHER" id="PTHR43427:SF6">
    <property type="entry name" value="CHLORIDE CHANNEL PROTEIN CLC-E"/>
    <property type="match status" value="1"/>
</dbReference>
<feature type="transmembrane region" description="Helical" evidence="10">
    <location>
        <begin position="153"/>
        <end position="178"/>
    </location>
</feature>
<evidence type="ECO:0000256" key="8">
    <source>
        <dbReference type="ARBA" id="ARBA00023214"/>
    </source>
</evidence>
<dbReference type="Pfam" id="PF00654">
    <property type="entry name" value="Voltage_CLC"/>
    <property type="match status" value="1"/>
</dbReference>
<evidence type="ECO:0000256" key="9">
    <source>
        <dbReference type="ARBA" id="ARBA00023303"/>
    </source>
</evidence>
<dbReference type="InterPro" id="IPR001807">
    <property type="entry name" value="ClC"/>
</dbReference>
<dbReference type="InterPro" id="IPR050368">
    <property type="entry name" value="ClC-type_chloride_channel"/>
</dbReference>
<dbReference type="PANTHER" id="PTHR43427">
    <property type="entry name" value="CHLORIDE CHANNEL PROTEIN CLC-E"/>
    <property type="match status" value="1"/>
</dbReference>
<feature type="transmembrane region" description="Helical" evidence="10">
    <location>
        <begin position="265"/>
        <end position="285"/>
    </location>
</feature>
<feature type="transmembrane region" description="Helical" evidence="10">
    <location>
        <begin position="329"/>
        <end position="347"/>
    </location>
</feature>
<comment type="subcellular location">
    <subcellularLocation>
        <location evidence="1">Membrane</location>
        <topology evidence="1">Multi-pass membrane protein</topology>
    </subcellularLocation>
</comment>
<keyword evidence="5" id="KW-0406">Ion transport</keyword>
<dbReference type="SUPFAM" id="SSF81340">
    <property type="entry name" value="Clc chloride channel"/>
    <property type="match status" value="1"/>
</dbReference>
<dbReference type="Gene3D" id="1.10.3080.10">
    <property type="entry name" value="Clc chloride channel"/>
    <property type="match status" value="1"/>
</dbReference>
<feature type="transmembrane region" description="Helical" evidence="10">
    <location>
        <begin position="220"/>
        <end position="244"/>
    </location>
</feature>
<dbReference type="Proteomes" id="UP000219788">
    <property type="component" value="Unassembled WGS sequence"/>
</dbReference>
<proteinExistence type="predicted"/>
<protein>
    <submittedName>
        <fullName evidence="11">Chloride channel protein</fullName>
    </submittedName>
</protein>
<keyword evidence="2" id="KW-0813">Transport</keyword>
<feature type="transmembrane region" description="Helical" evidence="10">
    <location>
        <begin position="63"/>
        <end position="81"/>
    </location>
</feature>
<dbReference type="GO" id="GO:0034707">
    <property type="term" value="C:chloride channel complex"/>
    <property type="evidence" value="ECO:0007669"/>
    <property type="project" value="UniProtKB-KW"/>
</dbReference>
<feature type="transmembrane region" description="Helical" evidence="10">
    <location>
        <begin position="297"/>
        <end position="317"/>
    </location>
</feature>
<dbReference type="OrthoDB" id="3261015at2"/>
<name>A0A2A7U6J6_EDWTA</name>
<keyword evidence="8" id="KW-0868">Chloride</keyword>
<keyword evidence="3 10" id="KW-0812">Transmembrane</keyword>
<evidence type="ECO:0000256" key="10">
    <source>
        <dbReference type="SAM" id="Phobius"/>
    </source>
</evidence>
<dbReference type="EMBL" id="PDDV01000013">
    <property type="protein sequence ID" value="PEH73985.1"/>
    <property type="molecule type" value="Genomic_DNA"/>
</dbReference>
<dbReference type="InterPro" id="IPR014743">
    <property type="entry name" value="Cl-channel_core"/>
</dbReference>